<evidence type="ECO:0000313" key="2">
    <source>
        <dbReference type="EnsemblMetazoa" id="XP_022655747"/>
    </source>
</evidence>
<dbReference type="PROSITE" id="PS51257">
    <property type="entry name" value="PROKAR_LIPOPROTEIN"/>
    <property type="match status" value="1"/>
</dbReference>
<name>A0A7M7JQQ7_VARDE</name>
<keyword evidence="1" id="KW-0732">Signal</keyword>
<feature type="chain" id="PRO_5029551243" evidence="1">
    <location>
        <begin position="19"/>
        <end position="126"/>
    </location>
</feature>
<dbReference type="AlphaFoldDB" id="A0A7M7JQQ7"/>
<feature type="signal peptide" evidence="1">
    <location>
        <begin position="1"/>
        <end position="18"/>
    </location>
</feature>
<sequence length="126" mass="14002">MSDVRFFFVVALVATISCQEKDSNVPPTLREGTDKTPFIPPQVPSYPEVAGQFAKVNVQPHHGPVKVEAPLTRLFVDRQTGDVNLRAGPVALDLDTAKEQRPFKLWINIPKIFNLRLGHQTDGTNV</sequence>
<keyword evidence="3" id="KW-1185">Reference proteome</keyword>
<protein>
    <submittedName>
        <fullName evidence="2">Uncharacterized protein</fullName>
    </submittedName>
</protein>
<proteinExistence type="predicted"/>
<evidence type="ECO:0000313" key="3">
    <source>
        <dbReference type="Proteomes" id="UP000594260"/>
    </source>
</evidence>
<dbReference type="Proteomes" id="UP000594260">
    <property type="component" value="Unplaced"/>
</dbReference>
<dbReference type="RefSeq" id="XP_022655747.1">
    <property type="nucleotide sequence ID" value="XM_022800012.1"/>
</dbReference>
<reference evidence="2" key="1">
    <citation type="submission" date="2021-01" db="UniProtKB">
        <authorList>
            <consortium name="EnsemblMetazoa"/>
        </authorList>
    </citation>
    <scope>IDENTIFICATION</scope>
</reference>
<accession>A0A7M7JQQ7</accession>
<dbReference type="OrthoDB" id="10471671at2759"/>
<dbReference type="GeneID" id="111248162"/>
<evidence type="ECO:0000256" key="1">
    <source>
        <dbReference type="SAM" id="SignalP"/>
    </source>
</evidence>
<dbReference type="InParanoid" id="A0A7M7JQQ7"/>
<organism evidence="2 3">
    <name type="scientific">Varroa destructor</name>
    <name type="common">Honeybee mite</name>
    <dbReference type="NCBI Taxonomy" id="109461"/>
    <lineage>
        <taxon>Eukaryota</taxon>
        <taxon>Metazoa</taxon>
        <taxon>Ecdysozoa</taxon>
        <taxon>Arthropoda</taxon>
        <taxon>Chelicerata</taxon>
        <taxon>Arachnida</taxon>
        <taxon>Acari</taxon>
        <taxon>Parasitiformes</taxon>
        <taxon>Mesostigmata</taxon>
        <taxon>Gamasina</taxon>
        <taxon>Dermanyssoidea</taxon>
        <taxon>Varroidae</taxon>
        <taxon>Varroa</taxon>
    </lineage>
</organism>
<dbReference type="KEGG" id="vde:111248162"/>
<dbReference type="EnsemblMetazoa" id="XM_022800012">
    <property type="protein sequence ID" value="XP_022655747"/>
    <property type="gene ID" value="LOC111248162"/>
</dbReference>